<evidence type="ECO:0000256" key="5">
    <source>
        <dbReference type="HAMAP-Rule" id="MF_01062"/>
    </source>
</evidence>
<dbReference type="EMBL" id="CP010975">
    <property type="protein sequence ID" value="AKE52107.1"/>
    <property type="molecule type" value="Genomic_DNA"/>
</dbReference>
<comment type="similarity">
    <text evidence="5">Belongs to the pyruvate, phosphate/water dikinase regulatory protein family. PSRP subfamily.</text>
</comment>
<protein>
    <recommendedName>
        <fullName evidence="5">Putative phosphoenolpyruvate synthase regulatory protein</fullName>
        <shortName evidence="5">PEP synthase regulatory protein</shortName>
        <shortName evidence="5">PSRP</shortName>
        <ecNumber evidence="5">2.7.11.33</ecNumber>
        <ecNumber evidence="5">2.7.4.28</ecNumber>
    </recommendedName>
    <alternativeName>
        <fullName evidence="5">Pyruvate, water dikinase regulatory protein</fullName>
    </alternativeName>
</protein>
<dbReference type="GO" id="GO:0004674">
    <property type="term" value="F:protein serine/threonine kinase activity"/>
    <property type="evidence" value="ECO:0007669"/>
    <property type="project" value="UniProtKB-UniRule"/>
</dbReference>
<evidence type="ECO:0000313" key="6">
    <source>
        <dbReference type="EMBL" id="AKE52107.1"/>
    </source>
</evidence>
<dbReference type="KEGG" id="kge:TQ33_1147"/>
<dbReference type="HOGENOM" id="CLU_046206_1_0_6"/>
<comment type="function">
    <text evidence="5">Bifunctional serine/threonine kinase and phosphorylase involved in the regulation of the phosphoenolpyruvate synthase (PEPS) by catalyzing its phosphorylation/dephosphorylation.</text>
</comment>
<comment type="catalytic activity">
    <reaction evidence="5">
        <text>[pyruvate, water dikinase]-phosphate + phosphate + H(+) = [pyruvate, water dikinase] + diphosphate</text>
        <dbReference type="Rhea" id="RHEA:48580"/>
        <dbReference type="Rhea" id="RHEA-COMP:11425"/>
        <dbReference type="Rhea" id="RHEA-COMP:11426"/>
        <dbReference type="ChEBI" id="CHEBI:15378"/>
        <dbReference type="ChEBI" id="CHEBI:33019"/>
        <dbReference type="ChEBI" id="CHEBI:43176"/>
        <dbReference type="ChEBI" id="CHEBI:43474"/>
        <dbReference type="ChEBI" id="CHEBI:68546"/>
        <dbReference type="EC" id="2.7.4.28"/>
    </reaction>
</comment>
<dbReference type="EC" id="2.7.11.33" evidence="5"/>
<keyword evidence="1 5" id="KW-0723">Serine/threonine-protein kinase</keyword>
<evidence type="ECO:0000256" key="4">
    <source>
        <dbReference type="ARBA" id="ARBA00022777"/>
    </source>
</evidence>
<dbReference type="GO" id="GO:0005524">
    <property type="term" value="F:ATP binding"/>
    <property type="evidence" value="ECO:0007669"/>
    <property type="project" value="InterPro"/>
</dbReference>
<sequence length="294" mass="33478">MLKFTHSLVIKGRHFTGYCTNMKRTVFFISDRTGITAELLGQSLTAQFEDHVEFTYHTIPFVDDEDKALAAVARINQTAVRDGVPPLVFETIVRPEIREIILKSEAILLDFFHTYIGPLEKELGVRSSFSVGKSHSTDDLQAYDTRMSAVNFALNNDDGATTKQYDQADIILVGPSRCGKTPTSLYLAMQFGIFAANYPFTDEDLPNIKLKDGLAKNRHKLYGLSIDPMRLHEIRTGRRPDSKYSSFQQCMFETREVEALYRREKLPFINTTSRSVEELAVKIMNDTGIERRIF</sequence>
<dbReference type="STRING" id="914150.TQ33_1147"/>
<name>A0A0F6TQM7_9GAMM</name>
<dbReference type="PATRIC" id="fig|914150.5.peg.1163"/>
<dbReference type="InterPro" id="IPR005177">
    <property type="entry name" value="Kinase-pyrophosphorylase"/>
</dbReference>
<dbReference type="InterPro" id="IPR026530">
    <property type="entry name" value="PSRP"/>
</dbReference>
<dbReference type="NCBIfam" id="NF003742">
    <property type="entry name" value="PRK05339.1"/>
    <property type="match status" value="1"/>
</dbReference>
<dbReference type="Pfam" id="PF03618">
    <property type="entry name" value="Kinase-PPPase"/>
    <property type="match status" value="1"/>
</dbReference>
<keyword evidence="2 5" id="KW-0808">Transferase</keyword>
<evidence type="ECO:0000256" key="2">
    <source>
        <dbReference type="ARBA" id="ARBA00022679"/>
    </source>
</evidence>
<keyword evidence="7" id="KW-1185">Reference proteome</keyword>
<accession>A0A0F6TQM7</accession>
<dbReference type="AlphaFoldDB" id="A0A0F6TQM7"/>
<dbReference type="Proteomes" id="UP000034071">
    <property type="component" value="Chromosome"/>
</dbReference>
<dbReference type="GO" id="GO:0043531">
    <property type="term" value="F:ADP binding"/>
    <property type="evidence" value="ECO:0007669"/>
    <property type="project" value="UniProtKB-UniRule"/>
</dbReference>
<dbReference type="EC" id="2.7.4.28" evidence="5"/>
<reference evidence="6 7" key="1">
    <citation type="submission" date="2015-02" db="EMBL/GenBank/DDBJ databases">
        <title>Complete genome sequence of Kangiella geojedonensis strain YCS-5T.</title>
        <authorList>
            <person name="Kim K.M."/>
        </authorList>
    </citation>
    <scope>NUCLEOTIDE SEQUENCE [LARGE SCALE GENOMIC DNA]</scope>
    <source>
        <strain evidence="6 7">YCS-5</strain>
    </source>
</reference>
<dbReference type="PANTHER" id="PTHR31756:SF3">
    <property type="entry name" value="PYRUVATE, PHOSPHATE DIKINASE REGULATORY PROTEIN 1, CHLOROPLASTIC"/>
    <property type="match status" value="1"/>
</dbReference>
<gene>
    <name evidence="6" type="ORF">TQ33_1147</name>
</gene>
<dbReference type="PANTHER" id="PTHR31756">
    <property type="entry name" value="PYRUVATE, PHOSPHATE DIKINASE REGULATORY PROTEIN 1, CHLOROPLASTIC"/>
    <property type="match status" value="1"/>
</dbReference>
<comment type="catalytic activity">
    <reaction evidence="5">
        <text>[pyruvate, water dikinase] + ADP = [pyruvate, water dikinase]-phosphate + AMP + H(+)</text>
        <dbReference type="Rhea" id="RHEA:46020"/>
        <dbReference type="Rhea" id="RHEA-COMP:11425"/>
        <dbReference type="Rhea" id="RHEA-COMP:11426"/>
        <dbReference type="ChEBI" id="CHEBI:15378"/>
        <dbReference type="ChEBI" id="CHEBI:43176"/>
        <dbReference type="ChEBI" id="CHEBI:68546"/>
        <dbReference type="ChEBI" id="CHEBI:456215"/>
        <dbReference type="ChEBI" id="CHEBI:456216"/>
        <dbReference type="EC" id="2.7.11.33"/>
    </reaction>
</comment>
<keyword evidence="4 5" id="KW-0418">Kinase</keyword>
<evidence type="ECO:0000313" key="7">
    <source>
        <dbReference type="Proteomes" id="UP000034071"/>
    </source>
</evidence>
<organism evidence="6 7">
    <name type="scientific">Kangiella geojedonensis</name>
    <dbReference type="NCBI Taxonomy" id="914150"/>
    <lineage>
        <taxon>Bacteria</taxon>
        <taxon>Pseudomonadati</taxon>
        <taxon>Pseudomonadota</taxon>
        <taxon>Gammaproteobacteria</taxon>
        <taxon>Kangiellales</taxon>
        <taxon>Kangiellaceae</taxon>
        <taxon>Kangiella</taxon>
    </lineage>
</organism>
<evidence type="ECO:0000256" key="3">
    <source>
        <dbReference type="ARBA" id="ARBA00022741"/>
    </source>
</evidence>
<feature type="binding site" evidence="5">
    <location>
        <begin position="174"/>
        <end position="181"/>
    </location>
    <ligand>
        <name>ADP</name>
        <dbReference type="ChEBI" id="CHEBI:456216"/>
    </ligand>
</feature>
<proteinExistence type="inferred from homology"/>
<dbReference type="HAMAP" id="MF_01062">
    <property type="entry name" value="PSRP"/>
    <property type="match status" value="1"/>
</dbReference>
<keyword evidence="3 5" id="KW-0547">Nucleotide-binding</keyword>
<evidence type="ECO:0000256" key="1">
    <source>
        <dbReference type="ARBA" id="ARBA00022527"/>
    </source>
</evidence>
<dbReference type="GO" id="GO:0016776">
    <property type="term" value="F:phosphotransferase activity, phosphate group as acceptor"/>
    <property type="evidence" value="ECO:0007669"/>
    <property type="project" value="UniProtKB-UniRule"/>
</dbReference>